<dbReference type="EC" id="1.1.1.100" evidence="3"/>
<dbReference type="KEGG" id="bif:N288_10105"/>
<keyword evidence="2 3" id="KW-0560">Oxidoreductase</keyword>
<protein>
    <submittedName>
        <fullName evidence="3">3-ketoacyl-ACP reductase</fullName>
        <ecNumber evidence="3">1.1.1.100</ecNumber>
    </submittedName>
</protein>
<dbReference type="AlphaFoldDB" id="U5L7X6"/>
<dbReference type="PANTHER" id="PTHR42879:SF2">
    <property type="entry name" value="3-OXOACYL-[ACYL-CARRIER-PROTEIN] REDUCTASE FABG"/>
    <property type="match status" value="1"/>
</dbReference>
<dbReference type="GO" id="GO:0004316">
    <property type="term" value="F:3-oxoacyl-[acyl-carrier-protein] reductase (NADPH) activity"/>
    <property type="evidence" value="ECO:0007669"/>
    <property type="project" value="UniProtKB-EC"/>
</dbReference>
<dbReference type="PATRIC" id="fig|1367477.3.peg.1961"/>
<evidence type="ECO:0000313" key="4">
    <source>
        <dbReference type="Proteomes" id="UP000017805"/>
    </source>
</evidence>
<dbReference type="HOGENOM" id="CLU_010194_1_3_9"/>
<dbReference type="InterPro" id="IPR002347">
    <property type="entry name" value="SDR_fam"/>
</dbReference>
<dbReference type="InterPro" id="IPR050259">
    <property type="entry name" value="SDR"/>
</dbReference>
<accession>U5L7X6</accession>
<keyword evidence="4" id="KW-1185">Reference proteome</keyword>
<dbReference type="PANTHER" id="PTHR42879">
    <property type="entry name" value="3-OXOACYL-(ACYL-CARRIER-PROTEIN) REDUCTASE"/>
    <property type="match status" value="1"/>
</dbReference>
<organism evidence="3 4">
    <name type="scientific">Bacillus infantis NRRL B-14911</name>
    <dbReference type="NCBI Taxonomy" id="1367477"/>
    <lineage>
        <taxon>Bacteria</taxon>
        <taxon>Bacillati</taxon>
        <taxon>Bacillota</taxon>
        <taxon>Bacilli</taxon>
        <taxon>Bacillales</taxon>
        <taxon>Bacillaceae</taxon>
        <taxon>Bacillus</taxon>
    </lineage>
</organism>
<dbReference type="SUPFAM" id="SSF51735">
    <property type="entry name" value="NAD(P)-binding Rossmann-fold domains"/>
    <property type="match status" value="1"/>
</dbReference>
<proteinExistence type="inferred from homology"/>
<reference evidence="3 4" key="1">
    <citation type="submission" date="2013-07" db="EMBL/GenBank/DDBJ databases">
        <title>Complete genome sequence of Bacillus infantis NRRL B-14911 that has potential to induce cardiac disease by antigenic mimicry.</title>
        <authorList>
            <person name="Massilamany C."/>
            <person name="Smith T.P.L."/>
            <person name="Loy J.D."/>
            <person name="Barletta R."/>
            <person name="Reddy J."/>
        </authorList>
    </citation>
    <scope>NUCLEOTIDE SEQUENCE [LARGE SCALE GENOMIC DNA]</scope>
    <source>
        <strain evidence="3 4">NRRL B-14911</strain>
    </source>
</reference>
<dbReference type="FunFam" id="3.40.50.720:FF:000173">
    <property type="entry name" value="3-oxoacyl-[acyl-carrier protein] reductase"/>
    <property type="match status" value="1"/>
</dbReference>
<evidence type="ECO:0000256" key="1">
    <source>
        <dbReference type="ARBA" id="ARBA00006484"/>
    </source>
</evidence>
<comment type="similarity">
    <text evidence="1">Belongs to the short-chain dehydrogenases/reductases (SDR) family.</text>
</comment>
<dbReference type="NCBIfam" id="NF047420">
    <property type="entry name" value="EF_P_mod_YmfI"/>
    <property type="match status" value="1"/>
</dbReference>
<dbReference type="STRING" id="1367477.N288_10105"/>
<gene>
    <name evidence="3" type="primary">fabG</name>
    <name evidence="3" type="ORF">N288_10105</name>
</gene>
<dbReference type="Gene3D" id="3.40.50.720">
    <property type="entry name" value="NAD(P)-binding Rossmann-like Domain"/>
    <property type="match status" value="1"/>
</dbReference>
<dbReference type="InterPro" id="IPR036291">
    <property type="entry name" value="NAD(P)-bd_dom_sf"/>
</dbReference>
<evidence type="ECO:0000256" key="2">
    <source>
        <dbReference type="ARBA" id="ARBA00023002"/>
    </source>
</evidence>
<dbReference type="EMBL" id="CP006643">
    <property type="protein sequence ID" value="AGX03939.1"/>
    <property type="molecule type" value="Genomic_DNA"/>
</dbReference>
<dbReference type="PRINTS" id="PR00081">
    <property type="entry name" value="GDHRDH"/>
</dbReference>
<sequence>MEKGAEQKMKKFTLVTGASGGIGRAIALKLAEEGHSLYLHYNRNIEAIEKLLGELAQFEGEYIPVQGDLADPLGYKKIAGSIFSLDAIIHNSGAGFYGLLEDTDDQILEQLMRVHVLSPYALTRELLPKLIQKRQGSIIMVSSIWGQAGAACETAYSAAKGAQIAFVKALSKEVALNGVRVNAIAPGAVKTPMMESFSESEIMEIEEEIPMGRMAAPEEVANAVAFLLSEGSSYITGQVLGINGGWYT</sequence>
<dbReference type="Pfam" id="PF13561">
    <property type="entry name" value="adh_short_C2"/>
    <property type="match status" value="1"/>
</dbReference>
<name>U5L7X6_9BACI</name>
<evidence type="ECO:0000313" key="3">
    <source>
        <dbReference type="EMBL" id="AGX03939.1"/>
    </source>
</evidence>
<dbReference type="Proteomes" id="UP000017805">
    <property type="component" value="Chromosome"/>
</dbReference>
<dbReference type="CDD" id="cd05233">
    <property type="entry name" value="SDR_c"/>
    <property type="match status" value="1"/>
</dbReference>
<dbReference type="PRINTS" id="PR00080">
    <property type="entry name" value="SDRFAMILY"/>
</dbReference>